<evidence type="ECO:0000259" key="7">
    <source>
        <dbReference type="Pfam" id="PF00892"/>
    </source>
</evidence>
<feature type="transmembrane region" description="Helical" evidence="6">
    <location>
        <begin position="105"/>
        <end position="127"/>
    </location>
</feature>
<evidence type="ECO:0000256" key="4">
    <source>
        <dbReference type="ARBA" id="ARBA00022989"/>
    </source>
</evidence>
<feature type="transmembrane region" description="Helical" evidence="6">
    <location>
        <begin position="134"/>
        <end position="155"/>
    </location>
</feature>
<dbReference type="Pfam" id="PF00892">
    <property type="entry name" value="EamA"/>
    <property type="match status" value="2"/>
</dbReference>
<dbReference type="GO" id="GO:0016020">
    <property type="term" value="C:membrane"/>
    <property type="evidence" value="ECO:0007669"/>
    <property type="project" value="UniProtKB-SubCell"/>
</dbReference>
<gene>
    <name evidence="8" type="ORF">EOD73_14345</name>
</gene>
<evidence type="ECO:0000313" key="8">
    <source>
        <dbReference type="EMBL" id="RVT83745.1"/>
    </source>
</evidence>
<dbReference type="SUPFAM" id="SSF103481">
    <property type="entry name" value="Multidrug resistance efflux transporter EmrE"/>
    <property type="match status" value="2"/>
</dbReference>
<protein>
    <submittedName>
        <fullName evidence="8">DMT family transporter</fullName>
    </submittedName>
</protein>
<dbReference type="Proteomes" id="UP000288587">
    <property type="component" value="Unassembled WGS sequence"/>
</dbReference>
<dbReference type="RefSeq" id="WP_127683709.1">
    <property type="nucleotide sequence ID" value="NZ_SACM01000004.1"/>
</dbReference>
<dbReference type="InterPro" id="IPR000620">
    <property type="entry name" value="EamA_dom"/>
</dbReference>
<feature type="transmembrane region" description="Helical" evidence="6">
    <location>
        <begin position="161"/>
        <end position="181"/>
    </location>
</feature>
<dbReference type="InterPro" id="IPR050638">
    <property type="entry name" value="AA-Vitamin_Transporters"/>
</dbReference>
<evidence type="ECO:0000256" key="6">
    <source>
        <dbReference type="SAM" id="Phobius"/>
    </source>
</evidence>
<keyword evidence="5 6" id="KW-0472">Membrane</keyword>
<comment type="caution">
    <text evidence="8">The sequence shown here is derived from an EMBL/GenBank/DDBJ whole genome shotgun (WGS) entry which is preliminary data.</text>
</comment>
<evidence type="ECO:0000256" key="3">
    <source>
        <dbReference type="ARBA" id="ARBA00022692"/>
    </source>
</evidence>
<dbReference type="Gene3D" id="1.10.3730.20">
    <property type="match status" value="1"/>
</dbReference>
<sequence length="307" mass="31217">MSAAIPTATPTWSVHLKLLGMAALWGASWPTGKVVAQALPAMTASTWRFALALGLMLAWLGATVGVRSLTALSGRQWAGLALGGALGVFGYAAFFLLGLQHVPAGRAALVVTTNPVLTSLLAAWWFGERLNARIGLGMALAVAGAAVVLTHGAPWTLLSGGVGWGEALLLGCVLCWSGYTLVAKRLLGGIDALTTTTVTAGFGLALLALSAWGFEGREALAQPLQASAGVWAALVFLAAGATVLAYAWYFEGVKALGAGSASAYISLVPVFGVLFATLGLGEAVDASLLVGGALVLAGMVVMNRARR</sequence>
<keyword evidence="3 6" id="KW-0812">Transmembrane</keyword>
<feature type="transmembrane region" description="Helical" evidence="6">
    <location>
        <begin position="286"/>
        <end position="305"/>
    </location>
</feature>
<evidence type="ECO:0000256" key="1">
    <source>
        <dbReference type="ARBA" id="ARBA00004141"/>
    </source>
</evidence>
<keyword evidence="4 6" id="KW-1133">Transmembrane helix</keyword>
<organism evidence="8 9">
    <name type="scientific">Inhella crocodyli</name>
    <dbReference type="NCBI Taxonomy" id="2499851"/>
    <lineage>
        <taxon>Bacteria</taxon>
        <taxon>Pseudomonadati</taxon>
        <taxon>Pseudomonadota</taxon>
        <taxon>Betaproteobacteria</taxon>
        <taxon>Burkholderiales</taxon>
        <taxon>Sphaerotilaceae</taxon>
        <taxon>Inhella</taxon>
    </lineage>
</organism>
<dbReference type="OrthoDB" id="5186724at2"/>
<feature type="transmembrane region" description="Helical" evidence="6">
    <location>
        <begin position="193"/>
        <end position="214"/>
    </location>
</feature>
<evidence type="ECO:0000313" key="9">
    <source>
        <dbReference type="Proteomes" id="UP000288587"/>
    </source>
</evidence>
<dbReference type="PANTHER" id="PTHR32322">
    <property type="entry name" value="INNER MEMBRANE TRANSPORTER"/>
    <property type="match status" value="1"/>
</dbReference>
<proteinExistence type="inferred from homology"/>
<keyword evidence="9" id="KW-1185">Reference proteome</keyword>
<feature type="domain" description="EamA" evidence="7">
    <location>
        <begin position="164"/>
        <end position="303"/>
    </location>
</feature>
<accession>A0A437LEA1</accession>
<evidence type="ECO:0000256" key="2">
    <source>
        <dbReference type="ARBA" id="ARBA00007362"/>
    </source>
</evidence>
<evidence type="ECO:0000256" key="5">
    <source>
        <dbReference type="ARBA" id="ARBA00023136"/>
    </source>
</evidence>
<reference evidence="8 9" key="1">
    <citation type="submission" date="2019-01" db="EMBL/GenBank/DDBJ databases">
        <authorList>
            <person name="Chen W.-M."/>
        </authorList>
    </citation>
    <scope>NUCLEOTIDE SEQUENCE [LARGE SCALE GENOMIC DNA]</scope>
    <source>
        <strain evidence="8 9">CCP-18</strain>
    </source>
</reference>
<feature type="domain" description="EamA" evidence="7">
    <location>
        <begin position="16"/>
        <end position="149"/>
    </location>
</feature>
<dbReference type="PANTHER" id="PTHR32322:SF2">
    <property type="entry name" value="EAMA DOMAIN-CONTAINING PROTEIN"/>
    <property type="match status" value="1"/>
</dbReference>
<feature type="transmembrane region" description="Helical" evidence="6">
    <location>
        <begin position="226"/>
        <end position="249"/>
    </location>
</feature>
<dbReference type="InterPro" id="IPR037185">
    <property type="entry name" value="EmrE-like"/>
</dbReference>
<comment type="subcellular location">
    <subcellularLocation>
        <location evidence="1">Membrane</location>
        <topology evidence="1">Multi-pass membrane protein</topology>
    </subcellularLocation>
</comment>
<dbReference type="AlphaFoldDB" id="A0A437LEA1"/>
<feature type="transmembrane region" description="Helical" evidence="6">
    <location>
        <begin position="46"/>
        <end position="66"/>
    </location>
</feature>
<feature type="transmembrane region" description="Helical" evidence="6">
    <location>
        <begin position="261"/>
        <end position="280"/>
    </location>
</feature>
<dbReference type="EMBL" id="SACM01000004">
    <property type="protein sequence ID" value="RVT83745.1"/>
    <property type="molecule type" value="Genomic_DNA"/>
</dbReference>
<comment type="similarity">
    <text evidence="2">Belongs to the EamA transporter family.</text>
</comment>
<feature type="transmembrane region" description="Helical" evidence="6">
    <location>
        <begin position="78"/>
        <end position="99"/>
    </location>
</feature>
<name>A0A437LEA1_9BURK</name>